<proteinExistence type="predicted"/>
<dbReference type="AlphaFoldDB" id="A0AAW1IXK7"/>
<evidence type="ECO:0000313" key="3">
    <source>
        <dbReference type="Proteomes" id="UP001458880"/>
    </source>
</evidence>
<name>A0AAW1IXK7_POPJA</name>
<reference evidence="2 3" key="1">
    <citation type="journal article" date="2024" name="BMC Genomics">
        <title>De novo assembly and annotation of Popillia japonica's genome with initial clues to its potential as an invasive pest.</title>
        <authorList>
            <person name="Cucini C."/>
            <person name="Boschi S."/>
            <person name="Funari R."/>
            <person name="Cardaioli E."/>
            <person name="Iannotti N."/>
            <person name="Marturano G."/>
            <person name="Paoli F."/>
            <person name="Bruttini M."/>
            <person name="Carapelli A."/>
            <person name="Frati F."/>
            <person name="Nardi F."/>
        </authorList>
    </citation>
    <scope>NUCLEOTIDE SEQUENCE [LARGE SCALE GENOMIC DNA]</scope>
    <source>
        <strain evidence="2">DMR45628</strain>
    </source>
</reference>
<evidence type="ECO:0000313" key="2">
    <source>
        <dbReference type="EMBL" id="KAK9694741.1"/>
    </source>
</evidence>
<organism evidence="2 3">
    <name type="scientific">Popillia japonica</name>
    <name type="common">Japanese beetle</name>
    <dbReference type="NCBI Taxonomy" id="7064"/>
    <lineage>
        <taxon>Eukaryota</taxon>
        <taxon>Metazoa</taxon>
        <taxon>Ecdysozoa</taxon>
        <taxon>Arthropoda</taxon>
        <taxon>Hexapoda</taxon>
        <taxon>Insecta</taxon>
        <taxon>Pterygota</taxon>
        <taxon>Neoptera</taxon>
        <taxon>Endopterygota</taxon>
        <taxon>Coleoptera</taxon>
        <taxon>Polyphaga</taxon>
        <taxon>Scarabaeiformia</taxon>
        <taxon>Scarabaeidae</taxon>
        <taxon>Rutelinae</taxon>
        <taxon>Popillia</taxon>
    </lineage>
</organism>
<dbReference type="EMBL" id="JASPKY010000503">
    <property type="protein sequence ID" value="KAK9694741.1"/>
    <property type="molecule type" value="Genomic_DNA"/>
</dbReference>
<comment type="caution">
    <text evidence="2">The sequence shown here is derived from an EMBL/GenBank/DDBJ whole genome shotgun (WGS) entry which is preliminary data.</text>
</comment>
<dbReference type="Proteomes" id="UP001458880">
    <property type="component" value="Unassembled WGS sequence"/>
</dbReference>
<protein>
    <submittedName>
        <fullName evidence="2">Uncharacterized protein</fullName>
    </submittedName>
</protein>
<feature type="region of interest" description="Disordered" evidence="1">
    <location>
        <begin position="24"/>
        <end position="53"/>
    </location>
</feature>
<sequence>MLANPINLNRTAINMSPAMFEENYQPANDKGKKNNASVLSGAKTCSKKCRPSRTVPHCFGSPLIASVSAGHATKRAFMLYREDKTKFLPFLFRGRSGDNAGDLRERD</sequence>
<evidence type="ECO:0000256" key="1">
    <source>
        <dbReference type="SAM" id="MobiDB-lite"/>
    </source>
</evidence>
<keyword evidence="3" id="KW-1185">Reference proteome</keyword>
<accession>A0AAW1IXK7</accession>
<gene>
    <name evidence="2" type="ORF">QE152_g33335</name>
</gene>